<feature type="signal peptide" evidence="1">
    <location>
        <begin position="1"/>
        <end position="20"/>
    </location>
</feature>
<proteinExistence type="predicted"/>
<sequence length="122" mass="13054">MKFYTTLVGFSMAFGTLTMAAPARPPPPSGELINTTTVQGIKDCMTLDCLCTGPYCASTVDLDPRENATTNASTNDMINAINVAALDAEAKVEKQSIKAKKAKKGKKWDLCILFFNPLADCG</sequence>
<evidence type="ECO:0000313" key="3">
    <source>
        <dbReference type="Proteomes" id="UP000027730"/>
    </source>
</evidence>
<evidence type="ECO:0000313" key="2">
    <source>
        <dbReference type="EMBL" id="KEQ74253.1"/>
    </source>
</evidence>
<evidence type="ECO:0000256" key="1">
    <source>
        <dbReference type="SAM" id="SignalP"/>
    </source>
</evidence>
<keyword evidence="1" id="KW-0732">Signal</keyword>
<evidence type="ECO:0008006" key="4">
    <source>
        <dbReference type="Google" id="ProtNLM"/>
    </source>
</evidence>
<reference evidence="2 3" key="1">
    <citation type="journal article" date="2014" name="BMC Genomics">
        <title>Genome sequencing of four Aureobasidium pullulans varieties: biotechnological potential, stress tolerance, and description of new species.</title>
        <authorList>
            <person name="Gostin Ar C."/>
            <person name="Ohm R.A."/>
            <person name="Kogej T."/>
            <person name="Sonjak S."/>
            <person name="Turk M."/>
            <person name="Zajc J."/>
            <person name="Zalar P."/>
            <person name="Grube M."/>
            <person name="Sun H."/>
            <person name="Han J."/>
            <person name="Sharma A."/>
            <person name="Chiniquy J."/>
            <person name="Ngan C.Y."/>
            <person name="Lipzen A."/>
            <person name="Barry K."/>
            <person name="Grigoriev I.V."/>
            <person name="Gunde-Cimerman N."/>
        </authorList>
    </citation>
    <scope>NUCLEOTIDE SEQUENCE [LARGE SCALE GENOMIC DNA]</scope>
    <source>
        <strain evidence="2 3">CBS 147.97</strain>
    </source>
</reference>
<dbReference type="AlphaFoldDB" id="A0A074WM79"/>
<dbReference type="EMBL" id="KL584707">
    <property type="protein sequence ID" value="KEQ74253.1"/>
    <property type="molecule type" value="Genomic_DNA"/>
</dbReference>
<keyword evidence="3" id="KW-1185">Reference proteome</keyword>
<dbReference type="GeneID" id="25416658"/>
<name>A0A074WM79_9PEZI</name>
<dbReference type="Proteomes" id="UP000027730">
    <property type="component" value="Unassembled WGS sequence"/>
</dbReference>
<gene>
    <name evidence="2" type="ORF">M436DRAFT_80694</name>
</gene>
<dbReference type="HOGENOM" id="CLU_2026251_0_0_1"/>
<dbReference type="RefSeq" id="XP_013428764.1">
    <property type="nucleotide sequence ID" value="XM_013573310.1"/>
</dbReference>
<feature type="chain" id="PRO_5001701578" description="Hydrophobin" evidence="1">
    <location>
        <begin position="21"/>
        <end position="122"/>
    </location>
</feature>
<protein>
    <recommendedName>
        <fullName evidence="4">Hydrophobin</fullName>
    </recommendedName>
</protein>
<organism evidence="2 3">
    <name type="scientific">Aureobasidium namibiae CBS 147.97</name>
    <dbReference type="NCBI Taxonomy" id="1043004"/>
    <lineage>
        <taxon>Eukaryota</taxon>
        <taxon>Fungi</taxon>
        <taxon>Dikarya</taxon>
        <taxon>Ascomycota</taxon>
        <taxon>Pezizomycotina</taxon>
        <taxon>Dothideomycetes</taxon>
        <taxon>Dothideomycetidae</taxon>
        <taxon>Dothideales</taxon>
        <taxon>Saccotheciaceae</taxon>
        <taxon>Aureobasidium</taxon>
    </lineage>
</organism>
<accession>A0A074WM79</accession>